<comment type="catalytic activity">
    <reaction evidence="6">
        <text>(R)-lactate + A = pyruvate + AH2</text>
        <dbReference type="Rhea" id="RHEA:15089"/>
        <dbReference type="ChEBI" id="CHEBI:13193"/>
        <dbReference type="ChEBI" id="CHEBI:15361"/>
        <dbReference type="ChEBI" id="CHEBI:16004"/>
        <dbReference type="ChEBI" id="CHEBI:17499"/>
    </reaction>
</comment>
<dbReference type="Proteomes" id="UP001057134">
    <property type="component" value="Chromosome"/>
</dbReference>
<dbReference type="PROSITE" id="PS00198">
    <property type="entry name" value="4FE4S_FER_1"/>
    <property type="match status" value="1"/>
</dbReference>
<dbReference type="InterPro" id="IPR009051">
    <property type="entry name" value="Helical_ferredxn"/>
</dbReference>
<evidence type="ECO:0000256" key="5">
    <source>
        <dbReference type="ARBA" id="ARBA00023014"/>
    </source>
</evidence>
<dbReference type="InterPro" id="IPR004017">
    <property type="entry name" value="Cys_rich_dom"/>
</dbReference>
<comment type="function">
    <text evidence="6">Component of a complex that catalyzes the oxidation of glycolate to glyoxylate.</text>
</comment>
<dbReference type="InterPro" id="IPR017896">
    <property type="entry name" value="4Fe4S_Fe-S-bd"/>
</dbReference>
<proteinExistence type="predicted"/>
<sequence>MATASNLGTQSAPAQRRPENKLAERLKLTLDTDQLTNCMRCGFCQTACPTFNETGLEAASPRGRIALMKAVADGFMEPDQRFKEQMDLCLGCRACEPACPSDVKYGQLIEQARESIAAETDYPWHVKAIRTLFMERLFPHHGRMRVLGGMLKLYQRSGLRKLTQASGVMRLFPEHMRQMEAILPDASGDGVIRAWAGLGLPAAWESAQGGGRLLVIPPAGDGPKRARVGLFRGCIMDVLFTSTNVNTIKLLREAGYEVVVPTSQTCCGALHAHAGETASASRLARENIDAFAAAGVDFVASNAGGCGASLKEYDHLLHGDDRYAERAEDFARRVKDVAELLVERGEPLLPLRQLQRDQAQVVTYQDSCHLRNVMRVQQQPRTLLQSMPGVQLRELHGADRCCGSAGIYNLTQPQMSADVLDHKMEHVGDTEAQYIVTANPGCLLQMKWGIERAGLGGTMKAVHLVDFMAEALEERDGR</sequence>
<feature type="domain" description="4Fe-4S ferredoxin-type" evidence="7">
    <location>
        <begin position="80"/>
        <end position="111"/>
    </location>
</feature>
<name>A0ABY4RXW8_9BACL</name>
<dbReference type="InterPro" id="IPR012257">
    <property type="entry name" value="Glc_ox_4Fe-4S"/>
</dbReference>
<dbReference type="EMBL" id="CP027059">
    <property type="protein sequence ID" value="UQZ86695.1"/>
    <property type="molecule type" value="Genomic_DNA"/>
</dbReference>
<evidence type="ECO:0000256" key="2">
    <source>
        <dbReference type="ARBA" id="ARBA00022723"/>
    </source>
</evidence>
<keyword evidence="3" id="KW-0677">Repeat</keyword>
<keyword evidence="6" id="KW-0249">Electron transport</keyword>
<dbReference type="Pfam" id="PF02754">
    <property type="entry name" value="CCG"/>
    <property type="match status" value="2"/>
</dbReference>
<evidence type="ECO:0000256" key="1">
    <source>
        <dbReference type="ARBA" id="ARBA00022485"/>
    </source>
</evidence>
<comment type="cofactor">
    <cofactor evidence="6">
        <name>[4Fe-4S] cluster</name>
        <dbReference type="ChEBI" id="CHEBI:49883"/>
    </cofactor>
    <text evidence="6">Binds 2 [4Fe-4S] clusters.</text>
</comment>
<protein>
    <recommendedName>
        <fullName evidence="6">Glycolate oxidase iron-sulfur subunit</fullName>
        <ecNumber evidence="6">1.1.99.14</ecNumber>
    </recommendedName>
</protein>
<dbReference type="PANTHER" id="PTHR32479:SF17">
    <property type="entry name" value="GLYCOLATE OXIDASE IRON-SULFUR SUBUNIT"/>
    <property type="match status" value="1"/>
</dbReference>
<keyword evidence="1 6" id="KW-0004">4Fe-4S</keyword>
<feature type="domain" description="4Fe-4S ferredoxin-type" evidence="7">
    <location>
        <begin position="26"/>
        <end position="59"/>
    </location>
</feature>
<reference evidence="8" key="1">
    <citation type="submission" date="2018-02" db="EMBL/GenBank/DDBJ databases">
        <authorList>
            <person name="Kim S.-K."/>
            <person name="Jung H.-I."/>
            <person name="Lee S.-W."/>
        </authorList>
    </citation>
    <scope>NUCLEOTIDE SEQUENCE</scope>
    <source>
        <strain evidence="8">SK3146</strain>
    </source>
</reference>
<keyword evidence="4 6" id="KW-0408">Iron</keyword>
<reference evidence="8" key="2">
    <citation type="journal article" date="2021" name="J Anim Sci Technol">
        <title>Complete genome sequence of Paenibacillus konkukensis sp. nov. SK3146 as a potential probiotic strain.</title>
        <authorList>
            <person name="Jung H.I."/>
            <person name="Park S."/>
            <person name="Niu K.M."/>
            <person name="Lee S.W."/>
            <person name="Kothari D."/>
            <person name="Yi K.J."/>
            <person name="Kim S.K."/>
        </authorList>
    </citation>
    <scope>NUCLEOTIDE SEQUENCE</scope>
    <source>
        <strain evidence="8">SK3146</strain>
    </source>
</reference>
<evidence type="ECO:0000256" key="4">
    <source>
        <dbReference type="ARBA" id="ARBA00023004"/>
    </source>
</evidence>
<dbReference type="PROSITE" id="PS51379">
    <property type="entry name" value="4FE4S_FER_2"/>
    <property type="match status" value="2"/>
</dbReference>
<evidence type="ECO:0000313" key="8">
    <source>
        <dbReference type="EMBL" id="UQZ86695.1"/>
    </source>
</evidence>
<accession>A0ABY4RXW8</accession>
<evidence type="ECO:0000313" key="9">
    <source>
        <dbReference type="Proteomes" id="UP001057134"/>
    </source>
</evidence>
<keyword evidence="2 6" id="KW-0479">Metal-binding</keyword>
<dbReference type="Pfam" id="PF13183">
    <property type="entry name" value="Fer4_8"/>
    <property type="match status" value="1"/>
</dbReference>
<keyword evidence="9" id="KW-1185">Reference proteome</keyword>
<keyword evidence="5 6" id="KW-0411">Iron-sulfur</keyword>
<evidence type="ECO:0000256" key="3">
    <source>
        <dbReference type="ARBA" id="ARBA00022737"/>
    </source>
</evidence>
<dbReference type="PANTHER" id="PTHR32479">
    <property type="entry name" value="GLYCOLATE OXIDASE IRON-SULFUR SUBUNIT"/>
    <property type="match status" value="1"/>
</dbReference>
<keyword evidence="6" id="KW-0813">Transport</keyword>
<dbReference type="Gene3D" id="1.10.1060.10">
    <property type="entry name" value="Alpha-helical ferredoxin"/>
    <property type="match status" value="1"/>
</dbReference>
<comment type="catalytic activity">
    <reaction evidence="6">
        <text>glycolate + A = glyoxylate + AH2</text>
        <dbReference type="Rhea" id="RHEA:21264"/>
        <dbReference type="ChEBI" id="CHEBI:13193"/>
        <dbReference type="ChEBI" id="CHEBI:17499"/>
        <dbReference type="ChEBI" id="CHEBI:29805"/>
        <dbReference type="ChEBI" id="CHEBI:36655"/>
        <dbReference type="EC" id="1.1.99.14"/>
    </reaction>
</comment>
<organism evidence="8 9">
    <name type="scientific">Paenibacillus konkukensis</name>
    <dbReference type="NCBI Taxonomy" id="2020716"/>
    <lineage>
        <taxon>Bacteria</taxon>
        <taxon>Bacillati</taxon>
        <taxon>Bacillota</taxon>
        <taxon>Bacilli</taxon>
        <taxon>Bacillales</taxon>
        <taxon>Paenibacillaceae</taxon>
        <taxon>Paenibacillus</taxon>
    </lineage>
</organism>
<dbReference type="SUPFAM" id="SSF46548">
    <property type="entry name" value="alpha-helical ferredoxin"/>
    <property type="match status" value="1"/>
</dbReference>
<evidence type="ECO:0000259" key="7">
    <source>
        <dbReference type="PROSITE" id="PS51379"/>
    </source>
</evidence>
<gene>
    <name evidence="8" type="primary">lutA_3</name>
    <name evidence="8" type="ORF">SK3146_05988</name>
</gene>
<dbReference type="InterPro" id="IPR017900">
    <property type="entry name" value="4Fe4S_Fe_S_CS"/>
</dbReference>
<dbReference type="EC" id="1.1.99.14" evidence="6"/>
<dbReference type="PIRSF" id="PIRSF000139">
    <property type="entry name" value="Glc_ox_4Fe-4S"/>
    <property type="match status" value="1"/>
</dbReference>
<evidence type="ECO:0000256" key="6">
    <source>
        <dbReference type="PIRNR" id="PIRNR000139"/>
    </source>
</evidence>